<dbReference type="InterPro" id="IPR001647">
    <property type="entry name" value="HTH_TetR"/>
</dbReference>
<dbReference type="PRINTS" id="PR00455">
    <property type="entry name" value="HTHTETR"/>
</dbReference>
<reference evidence="6 7" key="1">
    <citation type="submission" date="2018-10" db="EMBL/GenBank/DDBJ databases">
        <title>Genomic Encyclopedia of Archaeal and Bacterial Type Strains, Phase II (KMG-II): from individual species to whole genera.</title>
        <authorList>
            <person name="Goeker M."/>
        </authorList>
    </citation>
    <scope>NUCLEOTIDE SEQUENCE [LARGE SCALE GENOMIC DNA]</scope>
    <source>
        <strain evidence="6 7">DSM 14954</strain>
    </source>
</reference>
<dbReference type="SUPFAM" id="SSF48498">
    <property type="entry name" value="Tetracyclin repressor-like, C-terminal domain"/>
    <property type="match status" value="1"/>
</dbReference>
<dbReference type="RefSeq" id="WP_121246832.1">
    <property type="nucleotide sequence ID" value="NZ_RBIL01000001.1"/>
</dbReference>
<dbReference type="Pfam" id="PF00440">
    <property type="entry name" value="TetR_N"/>
    <property type="match status" value="1"/>
</dbReference>
<gene>
    <name evidence="6" type="ORF">C8N24_0153</name>
</gene>
<dbReference type="InterPro" id="IPR009057">
    <property type="entry name" value="Homeodomain-like_sf"/>
</dbReference>
<comment type="caution">
    <text evidence="6">The sequence shown here is derived from an EMBL/GenBank/DDBJ whole genome shotgun (WGS) entry which is preliminary data.</text>
</comment>
<feature type="DNA-binding region" description="H-T-H motif" evidence="4">
    <location>
        <begin position="39"/>
        <end position="58"/>
    </location>
</feature>
<dbReference type="InterPro" id="IPR036271">
    <property type="entry name" value="Tet_transcr_reg_TetR-rel_C_sf"/>
</dbReference>
<dbReference type="InterPro" id="IPR050109">
    <property type="entry name" value="HTH-type_TetR-like_transc_reg"/>
</dbReference>
<dbReference type="AlphaFoldDB" id="A0A660L5H7"/>
<dbReference type="PROSITE" id="PS01081">
    <property type="entry name" value="HTH_TETR_1"/>
    <property type="match status" value="1"/>
</dbReference>
<dbReference type="Gene3D" id="1.10.357.10">
    <property type="entry name" value="Tetracycline Repressor, domain 2"/>
    <property type="match status" value="1"/>
</dbReference>
<dbReference type="PROSITE" id="PS50977">
    <property type="entry name" value="HTH_TETR_2"/>
    <property type="match status" value="1"/>
</dbReference>
<dbReference type="PANTHER" id="PTHR30055">
    <property type="entry name" value="HTH-TYPE TRANSCRIPTIONAL REGULATOR RUTR"/>
    <property type="match status" value="1"/>
</dbReference>
<dbReference type="PANTHER" id="PTHR30055:SF234">
    <property type="entry name" value="HTH-TYPE TRANSCRIPTIONAL REGULATOR BETI"/>
    <property type="match status" value="1"/>
</dbReference>
<dbReference type="GO" id="GO:0003700">
    <property type="term" value="F:DNA-binding transcription factor activity"/>
    <property type="evidence" value="ECO:0007669"/>
    <property type="project" value="TreeGrafter"/>
</dbReference>
<evidence type="ECO:0000313" key="7">
    <source>
        <dbReference type="Proteomes" id="UP000278962"/>
    </source>
</evidence>
<proteinExistence type="predicted"/>
<evidence type="ECO:0000259" key="5">
    <source>
        <dbReference type="PROSITE" id="PS50977"/>
    </source>
</evidence>
<evidence type="ECO:0000256" key="1">
    <source>
        <dbReference type="ARBA" id="ARBA00023015"/>
    </source>
</evidence>
<keyword evidence="7" id="KW-1185">Reference proteome</keyword>
<evidence type="ECO:0000313" key="6">
    <source>
        <dbReference type="EMBL" id="RKQ90352.1"/>
    </source>
</evidence>
<feature type="domain" description="HTH tetR-type" evidence="5">
    <location>
        <begin position="16"/>
        <end position="76"/>
    </location>
</feature>
<keyword evidence="2 4" id="KW-0238">DNA-binding</keyword>
<dbReference type="Pfam" id="PF17754">
    <property type="entry name" value="TetR_C_14"/>
    <property type="match status" value="1"/>
</dbReference>
<keyword evidence="3" id="KW-0804">Transcription</keyword>
<organism evidence="6 7">
    <name type="scientific">Solirubrobacter pauli</name>
    <dbReference type="NCBI Taxonomy" id="166793"/>
    <lineage>
        <taxon>Bacteria</taxon>
        <taxon>Bacillati</taxon>
        <taxon>Actinomycetota</taxon>
        <taxon>Thermoleophilia</taxon>
        <taxon>Solirubrobacterales</taxon>
        <taxon>Solirubrobacteraceae</taxon>
        <taxon>Solirubrobacter</taxon>
    </lineage>
</organism>
<sequence length="201" mass="22292">MAVPDTEPNRRERKAQRTRREIVRAAAELVLEEGYERATIARIADRADLATRTVTTRFPTKEEIFFEGSADALDRIERILREGEGDLVDRLRAWIVEMAEVNADKQDDAELRRLRSRAIAGDPDLRALFAQQFDRGYVAIANAVAADTGESPDETGPQMVASAAIAMIRVVERLAAEGDDEAALRALERGFEVLRGALTAL</sequence>
<dbReference type="Proteomes" id="UP000278962">
    <property type="component" value="Unassembled WGS sequence"/>
</dbReference>
<dbReference type="InterPro" id="IPR041347">
    <property type="entry name" value="MftR_C"/>
</dbReference>
<evidence type="ECO:0000256" key="2">
    <source>
        <dbReference type="ARBA" id="ARBA00023125"/>
    </source>
</evidence>
<protein>
    <submittedName>
        <fullName evidence="6">TetR family transcriptional regulator</fullName>
    </submittedName>
</protein>
<name>A0A660L5H7_9ACTN</name>
<dbReference type="Gene3D" id="1.10.10.60">
    <property type="entry name" value="Homeodomain-like"/>
    <property type="match status" value="1"/>
</dbReference>
<evidence type="ECO:0000256" key="3">
    <source>
        <dbReference type="ARBA" id="ARBA00023163"/>
    </source>
</evidence>
<accession>A0A660L5H7</accession>
<dbReference type="OrthoDB" id="8688418at2"/>
<dbReference type="EMBL" id="RBIL01000001">
    <property type="protein sequence ID" value="RKQ90352.1"/>
    <property type="molecule type" value="Genomic_DNA"/>
</dbReference>
<keyword evidence="1" id="KW-0805">Transcription regulation</keyword>
<dbReference type="SUPFAM" id="SSF46689">
    <property type="entry name" value="Homeodomain-like"/>
    <property type="match status" value="1"/>
</dbReference>
<evidence type="ECO:0000256" key="4">
    <source>
        <dbReference type="PROSITE-ProRule" id="PRU00335"/>
    </source>
</evidence>
<dbReference type="InterPro" id="IPR023772">
    <property type="entry name" value="DNA-bd_HTH_TetR-type_CS"/>
</dbReference>
<dbReference type="GO" id="GO:0000976">
    <property type="term" value="F:transcription cis-regulatory region binding"/>
    <property type="evidence" value="ECO:0007669"/>
    <property type="project" value="TreeGrafter"/>
</dbReference>